<feature type="transmembrane region" description="Helical" evidence="1">
    <location>
        <begin position="12"/>
        <end position="31"/>
    </location>
</feature>
<dbReference type="AlphaFoldDB" id="A0A382X1G9"/>
<evidence type="ECO:0000313" key="2">
    <source>
        <dbReference type="EMBL" id="SVD64823.1"/>
    </source>
</evidence>
<keyword evidence="1" id="KW-0812">Transmembrane</keyword>
<reference evidence="2" key="1">
    <citation type="submission" date="2018-05" db="EMBL/GenBank/DDBJ databases">
        <authorList>
            <person name="Lanie J.A."/>
            <person name="Ng W.-L."/>
            <person name="Kazmierczak K.M."/>
            <person name="Andrzejewski T.M."/>
            <person name="Davidsen T.M."/>
            <person name="Wayne K.J."/>
            <person name="Tettelin H."/>
            <person name="Glass J.I."/>
            <person name="Rusch D."/>
            <person name="Podicherti R."/>
            <person name="Tsui H.-C.T."/>
            <person name="Winkler M.E."/>
        </authorList>
    </citation>
    <scope>NUCLEOTIDE SEQUENCE</scope>
</reference>
<name>A0A382X1G9_9ZZZZ</name>
<dbReference type="EMBL" id="UINC01164138">
    <property type="protein sequence ID" value="SVD64823.1"/>
    <property type="molecule type" value="Genomic_DNA"/>
</dbReference>
<organism evidence="2">
    <name type="scientific">marine metagenome</name>
    <dbReference type="NCBI Taxonomy" id="408172"/>
    <lineage>
        <taxon>unclassified sequences</taxon>
        <taxon>metagenomes</taxon>
        <taxon>ecological metagenomes</taxon>
    </lineage>
</organism>
<keyword evidence="1" id="KW-1133">Transmembrane helix</keyword>
<evidence type="ECO:0000256" key="1">
    <source>
        <dbReference type="SAM" id="Phobius"/>
    </source>
</evidence>
<keyword evidence="1" id="KW-0472">Membrane</keyword>
<gene>
    <name evidence="2" type="ORF">METZ01_LOCUS417677</name>
</gene>
<accession>A0A382X1G9</accession>
<sequence length="43" mass="5066">MKQINLLTDWKYNSWLFAGVLLICFAVSAGVRYQQFETWKKAP</sequence>
<protein>
    <submittedName>
        <fullName evidence="2">Uncharacterized protein</fullName>
    </submittedName>
</protein>
<feature type="non-terminal residue" evidence="2">
    <location>
        <position position="43"/>
    </location>
</feature>
<proteinExistence type="predicted"/>